<evidence type="ECO:0000313" key="2">
    <source>
        <dbReference type="Proteomes" id="UP001457282"/>
    </source>
</evidence>
<comment type="caution">
    <text evidence="1">The sequence shown here is derived from an EMBL/GenBank/DDBJ whole genome shotgun (WGS) entry which is preliminary data.</text>
</comment>
<dbReference type="EMBL" id="JBEDUW010000014">
    <property type="protein sequence ID" value="KAK9907826.1"/>
    <property type="molecule type" value="Genomic_DNA"/>
</dbReference>
<sequence length="97" mass="11143">MRFWTEHELQAARCSDEDHDRERSERWARGYGCLGFRVICLGNCRLGIDGLRCGFGAVRMDWWSGMDWLWLCDRSSGEVIIGGIAGYGFCGREWVMG</sequence>
<evidence type="ECO:0000313" key="1">
    <source>
        <dbReference type="EMBL" id="KAK9907826.1"/>
    </source>
</evidence>
<keyword evidence="2" id="KW-1185">Reference proteome</keyword>
<gene>
    <name evidence="1" type="ORF">M0R45_000197</name>
</gene>
<accession>A0AAW1VSX0</accession>
<reference evidence="1 2" key="1">
    <citation type="journal article" date="2023" name="G3 (Bethesda)">
        <title>A chromosome-length genome assembly and annotation of blackberry (Rubus argutus, cv. 'Hillquist').</title>
        <authorList>
            <person name="Bruna T."/>
            <person name="Aryal R."/>
            <person name="Dudchenko O."/>
            <person name="Sargent D.J."/>
            <person name="Mead D."/>
            <person name="Buti M."/>
            <person name="Cavallini A."/>
            <person name="Hytonen T."/>
            <person name="Andres J."/>
            <person name="Pham M."/>
            <person name="Weisz D."/>
            <person name="Mascagni F."/>
            <person name="Usai G."/>
            <person name="Natali L."/>
            <person name="Bassil N."/>
            <person name="Fernandez G.E."/>
            <person name="Lomsadze A."/>
            <person name="Armour M."/>
            <person name="Olukolu B."/>
            <person name="Poorten T."/>
            <person name="Britton C."/>
            <person name="Davik J."/>
            <person name="Ashrafi H."/>
            <person name="Aiden E.L."/>
            <person name="Borodovsky M."/>
            <person name="Worthington M."/>
        </authorList>
    </citation>
    <scope>NUCLEOTIDE SEQUENCE [LARGE SCALE GENOMIC DNA]</scope>
    <source>
        <strain evidence="1">PI 553951</strain>
    </source>
</reference>
<dbReference type="Proteomes" id="UP001457282">
    <property type="component" value="Unassembled WGS sequence"/>
</dbReference>
<organism evidence="1 2">
    <name type="scientific">Rubus argutus</name>
    <name type="common">Southern blackberry</name>
    <dbReference type="NCBI Taxonomy" id="59490"/>
    <lineage>
        <taxon>Eukaryota</taxon>
        <taxon>Viridiplantae</taxon>
        <taxon>Streptophyta</taxon>
        <taxon>Embryophyta</taxon>
        <taxon>Tracheophyta</taxon>
        <taxon>Spermatophyta</taxon>
        <taxon>Magnoliopsida</taxon>
        <taxon>eudicotyledons</taxon>
        <taxon>Gunneridae</taxon>
        <taxon>Pentapetalae</taxon>
        <taxon>rosids</taxon>
        <taxon>fabids</taxon>
        <taxon>Rosales</taxon>
        <taxon>Rosaceae</taxon>
        <taxon>Rosoideae</taxon>
        <taxon>Rosoideae incertae sedis</taxon>
        <taxon>Rubus</taxon>
    </lineage>
</organism>
<protein>
    <submittedName>
        <fullName evidence="1">Uncharacterized protein</fullName>
    </submittedName>
</protein>
<proteinExistence type="predicted"/>
<dbReference type="AlphaFoldDB" id="A0AAW1VSX0"/>
<name>A0AAW1VSX0_RUBAR</name>